<dbReference type="PANTHER" id="PTHR46481:SF10">
    <property type="entry name" value="ZINC FINGER BED DOMAIN-CONTAINING PROTEIN 39"/>
    <property type="match status" value="1"/>
</dbReference>
<evidence type="ECO:0000313" key="7">
    <source>
        <dbReference type="EMBL" id="KAA1097999.1"/>
    </source>
</evidence>
<dbReference type="GO" id="GO:0005634">
    <property type="term" value="C:nucleus"/>
    <property type="evidence" value="ECO:0007669"/>
    <property type="project" value="UniProtKB-SubCell"/>
</dbReference>
<evidence type="ECO:0000256" key="4">
    <source>
        <dbReference type="ARBA" id="ARBA00022833"/>
    </source>
</evidence>
<keyword evidence="4" id="KW-0862">Zinc</keyword>
<protein>
    <submittedName>
        <fullName evidence="7">Uncharacterized protein</fullName>
    </submittedName>
</protein>
<evidence type="ECO:0000256" key="6">
    <source>
        <dbReference type="SAM" id="MobiDB-lite"/>
    </source>
</evidence>
<comment type="caution">
    <text evidence="7">The sequence shown here is derived from an EMBL/GenBank/DDBJ whole genome shotgun (WGS) entry which is preliminary data.</text>
</comment>
<dbReference type="GO" id="GO:0008270">
    <property type="term" value="F:zinc ion binding"/>
    <property type="evidence" value="ECO:0007669"/>
    <property type="project" value="UniProtKB-KW"/>
</dbReference>
<name>A0A5B0PDV1_PUCGR</name>
<organism evidence="7 8">
    <name type="scientific">Puccinia graminis f. sp. tritici</name>
    <dbReference type="NCBI Taxonomy" id="56615"/>
    <lineage>
        <taxon>Eukaryota</taxon>
        <taxon>Fungi</taxon>
        <taxon>Dikarya</taxon>
        <taxon>Basidiomycota</taxon>
        <taxon>Pucciniomycotina</taxon>
        <taxon>Pucciniomycetes</taxon>
        <taxon>Pucciniales</taxon>
        <taxon>Pucciniaceae</taxon>
        <taxon>Puccinia</taxon>
    </lineage>
</organism>
<dbReference type="AlphaFoldDB" id="A0A5B0PDV1"/>
<feature type="region of interest" description="Disordered" evidence="6">
    <location>
        <begin position="1"/>
        <end position="37"/>
    </location>
</feature>
<sequence length="254" mass="28178">MAGKNKSKDIKDIEVIQPNNTDSTPKTAASNTNSTAVSAASPQSWVWSYFKVVSIISDNNPESEESEGFKCQVHVKDKNEDKLCGKTLQRDPTGSTKSMSEQLRPLHKIYPPNQETTNQLALPSLFKRRRFEQGAITYLVSEADLPYSIVEHKSFQHLLVLLNPATLNMDFGWKTIAREVNLLYVAHKANLQDAFMAITAHGITSDWKILDVIVGMPPVVGENFGNIFVNYLDDMEISDALICITANNASSNSS</sequence>
<evidence type="ECO:0000256" key="3">
    <source>
        <dbReference type="ARBA" id="ARBA00022771"/>
    </source>
</evidence>
<feature type="compositionally biased region" description="Low complexity" evidence="6">
    <location>
        <begin position="23"/>
        <end position="37"/>
    </location>
</feature>
<dbReference type="Proteomes" id="UP000324748">
    <property type="component" value="Unassembled WGS sequence"/>
</dbReference>
<accession>A0A5B0PDV1</accession>
<keyword evidence="2" id="KW-0479">Metal-binding</keyword>
<dbReference type="InterPro" id="IPR052035">
    <property type="entry name" value="ZnF_BED_domain_contain"/>
</dbReference>
<gene>
    <name evidence="7" type="ORF">PGT21_026316</name>
</gene>
<keyword evidence="8" id="KW-1185">Reference proteome</keyword>
<evidence type="ECO:0000256" key="2">
    <source>
        <dbReference type="ARBA" id="ARBA00022723"/>
    </source>
</evidence>
<dbReference type="EMBL" id="VSWC01000066">
    <property type="protein sequence ID" value="KAA1097999.1"/>
    <property type="molecule type" value="Genomic_DNA"/>
</dbReference>
<evidence type="ECO:0000256" key="1">
    <source>
        <dbReference type="ARBA" id="ARBA00004123"/>
    </source>
</evidence>
<comment type="subcellular location">
    <subcellularLocation>
        <location evidence="1">Nucleus</location>
    </subcellularLocation>
</comment>
<evidence type="ECO:0000313" key="8">
    <source>
        <dbReference type="Proteomes" id="UP000324748"/>
    </source>
</evidence>
<dbReference type="PANTHER" id="PTHR46481">
    <property type="entry name" value="ZINC FINGER BED DOMAIN-CONTAINING PROTEIN 4"/>
    <property type="match status" value="1"/>
</dbReference>
<proteinExistence type="predicted"/>
<evidence type="ECO:0000256" key="5">
    <source>
        <dbReference type="ARBA" id="ARBA00023242"/>
    </source>
</evidence>
<keyword evidence="5" id="KW-0539">Nucleus</keyword>
<feature type="compositionally biased region" description="Basic and acidic residues" evidence="6">
    <location>
        <begin position="1"/>
        <end position="14"/>
    </location>
</feature>
<keyword evidence="3" id="KW-0863">Zinc-finger</keyword>
<reference evidence="7 8" key="1">
    <citation type="submission" date="2019-05" db="EMBL/GenBank/DDBJ databases">
        <title>Emergence of the Ug99 lineage of the wheat stem rust pathogen through somatic hybridization.</title>
        <authorList>
            <person name="Li F."/>
            <person name="Upadhyaya N.M."/>
            <person name="Sperschneider J."/>
            <person name="Matny O."/>
            <person name="Nguyen-Phuc H."/>
            <person name="Mago R."/>
            <person name="Raley C."/>
            <person name="Miller M.E."/>
            <person name="Silverstein K.A.T."/>
            <person name="Henningsen E."/>
            <person name="Hirsch C.D."/>
            <person name="Visser B."/>
            <person name="Pretorius Z.A."/>
            <person name="Steffenson B.J."/>
            <person name="Schwessinger B."/>
            <person name="Dodds P.N."/>
            <person name="Figueroa M."/>
        </authorList>
    </citation>
    <scope>NUCLEOTIDE SEQUENCE [LARGE SCALE GENOMIC DNA]</scope>
    <source>
        <strain evidence="7">21-0</strain>
    </source>
</reference>
<dbReference type="OrthoDB" id="2503717at2759"/>